<feature type="domain" description="Solute-binding protein family 3/N-terminal" evidence="6">
    <location>
        <begin position="25"/>
        <end position="246"/>
    </location>
</feature>
<dbReference type="InterPro" id="IPR044132">
    <property type="entry name" value="PBP2_GlnH"/>
</dbReference>
<dbReference type="PANTHER" id="PTHR35936">
    <property type="entry name" value="MEMBRANE-BOUND LYTIC MUREIN TRANSGLYCOSYLASE F"/>
    <property type="match status" value="1"/>
</dbReference>
<evidence type="ECO:0000256" key="3">
    <source>
        <dbReference type="ARBA" id="ARBA00022729"/>
    </source>
</evidence>
<dbReference type="SMART" id="SM00079">
    <property type="entry name" value="PBPe"/>
    <property type="match status" value="1"/>
</dbReference>
<dbReference type="STRING" id="1121409.SAMN02745124_01227"/>
<evidence type="ECO:0000256" key="2">
    <source>
        <dbReference type="ARBA" id="ARBA00010333"/>
    </source>
</evidence>
<evidence type="ECO:0000256" key="5">
    <source>
        <dbReference type="SAM" id="SignalP"/>
    </source>
</evidence>
<dbReference type="Gene3D" id="3.40.190.10">
    <property type="entry name" value="Periplasmic binding protein-like II"/>
    <property type="match status" value="2"/>
</dbReference>
<name>A0A1M5UKV1_9BACT</name>
<dbReference type="SUPFAM" id="SSF53850">
    <property type="entry name" value="Periplasmic binding protein-like II"/>
    <property type="match status" value="1"/>
</dbReference>
<organism evidence="8 9">
    <name type="scientific">Desulfofustis glycolicus DSM 9705</name>
    <dbReference type="NCBI Taxonomy" id="1121409"/>
    <lineage>
        <taxon>Bacteria</taxon>
        <taxon>Pseudomonadati</taxon>
        <taxon>Thermodesulfobacteriota</taxon>
        <taxon>Desulfobulbia</taxon>
        <taxon>Desulfobulbales</taxon>
        <taxon>Desulfocapsaceae</taxon>
        <taxon>Desulfofustis</taxon>
    </lineage>
</organism>
<evidence type="ECO:0000259" key="6">
    <source>
        <dbReference type="SMART" id="SM00062"/>
    </source>
</evidence>
<dbReference type="GO" id="GO:0016020">
    <property type="term" value="C:membrane"/>
    <property type="evidence" value="ECO:0007669"/>
    <property type="project" value="InterPro"/>
</dbReference>
<keyword evidence="9" id="KW-1185">Reference proteome</keyword>
<feature type="domain" description="Ionotropic glutamate receptor C-terminal" evidence="7">
    <location>
        <begin position="25"/>
        <end position="245"/>
    </location>
</feature>
<keyword evidence="3 5" id="KW-0732">Signal</keyword>
<comment type="similarity">
    <text evidence="2 4">Belongs to the bacterial solute-binding protein 3 family.</text>
</comment>
<dbReference type="PROSITE" id="PS01039">
    <property type="entry name" value="SBP_BACTERIAL_3"/>
    <property type="match status" value="1"/>
</dbReference>
<comment type="subcellular location">
    <subcellularLocation>
        <location evidence="1">Cell envelope</location>
    </subcellularLocation>
</comment>
<feature type="chain" id="PRO_5012612678" evidence="5">
    <location>
        <begin position="22"/>
        <end position="248"/>
    </location>
</feature>
<dbReference type="Pfam" id="PF00497">
    <property type="entry name" value="SBP_bac_3"/>
    <property type="match status" value="1"/>
</dbReference>
<dbReference type="CDD" id="cd00994">
    <property type="entry name" value="PBP2_GlnH"/>
    <property type="match status" value="1"/>
</dbReference>
<dbReference type="InterPro" id="IPR001320">
    <property type="entry name" value="Iontro_rcpt_C"/>
</dbReference>
<dbReference type="EMBL" id="FQXS01000005">
    <property type="protein sequence ID" value="SHH63635.1"/>
    <property type="molecule type" value="Genomic_DNA"/>
</dbReference>
<dbReference type="GO" id="GO:0030313">
    <property type="term" value="C:cell envelope"/>
    <property type="evidence" value="ECO:0007669"/>
    <property type="project" value="UniProtKB-SubCell"/>
</dbReference>
<dbReference type="GO" id="GO:0015276">
    <property type="term" value="F:ligand-gated monoatomic ion channel activity"/>
    <property type="evidence" value="ECO:0007669"/>
    <property type="project" value="InterPro"/>
</dbReference>
<reference evidence="8 9" key="1">
    <citation type="submission" date="2016-11" db="EMBL/GenBank/DDBJ databases">
        <authorList>
            <person name="Jaros S."/>
            <person name="Januszkiewicz K."/>
            <person name="Wedrychowicz H."/>
        </authorList>
    </citation>
    <scope>NUCLEOTIDE SEQUENCE [LARGE SCALE GENOMIC DNA]</scope>
    <source>
        <strain evidence="8 9">DSM 9705</strain>
    </source>
</reference>
<protein>
    <submittedName>
        <fullName evidence="8">Glutamine transport system substrate-binding protein</fullName>
    </submittedName>
</protein>
<dbReference type="InterPro" id="IPR018313">
    <property type="entry name" value="SBP_3_CS"/>
</dbReference>
<dbReference type="RefSeq" id="WP_073374275.1">
    <property type="nucleotide sequence ID" value="NZ_FQXS01000005.1"/>
</dbReference>
<dbReference type="NCBIfam" id="NF007029">
    <property type="entry name" value="PRK09495.1"/>
    <property type="match status" value="1"/>
</dbReference>
<dbReference type="Proteomes" id="UP000184139">
    <property type="component" value="Unassembled WGS sequence"/>
</dbReference>
<gene>
    <name evidence="8" type="ORF">SAMN02745124_01227</name>
</gene>
<feature type="signal peptide" evidence="5">
    <location>
        <begin position="1"/>
        <end position="21"/>
    </location>
</feature>
<evidence type="ECO:0000313" key="9">
    <source>
        <dbReference type="Proteomes" id="UP000184139"/>
    </source>
</evidence>
<dbReference type="OrthoDB" id="5419093at2"/>
<evidence type="ECO:0000256" key="1">
    <source>
        <dbReference type="ARBA" id="ARBA00004196"/>
    </source>
</evidence>
<evidence type="ECO:0000256" key="4">
    <source>
        <dbReference type="RuleBase" id="RU003744"/>
    </source>
</evidence>
<dbReference type="InterPro" id="IPR001638">
    <property type="entry name" value="Solute-binding_3/MltF_N"/>
</dbReference>
<dbReference type="PANTHER" id="PTHR35936:SF38">
    <property type="entry name" value="GLUTAMINE-BINDING PERIPLASMIC PROTEIN"/>
    <property type="match status" value="1"/>
</dbReference>
<evidence type="ECO:0000259" key="7">
    <source>
        <dbReference type="SMART" id="SM00079"/>
    </source>
</evidence>
<dbReference type="AlphaFoldDB" id="A0A1M5UKV1"/>
<dbReference type="SMART" id="SM00062">
    <property type="entry name" value="PBPb"/>
    <property type="match status" value="1"/>
</dbReference>
<evidence type="ECO:0000313" key="8">
    <source>
        <dbReference type="EMBL" id="SHH63635.1"/>
    </source>
</evidence>
<sequence length="248" mass="27123">MKKLLTIVLTVSLALSLAALAQAKKLVVGHDTNFMPFEFKDPATGDYVGFDIDMWKLIADRLGLEYQLQPMDFNGLIPALQSGNIDAAIAGMTIKSEREKVVDFAYPYYDAGLMILVRADEGDIKSLEDLEGKVVATKLGTTSEDFVKKNAKAKDISLFPNIDGAYMELATGGADAVLFDSPAVMYYAQTAGKEKARVVGPLYMGQSYGIAFPAGSDLREQVTIEILKLMEDGSYAELYKKWFGSDPK</sequence>
<proteinExistence type="inferred from homology"/>
<accession>A0A1M5UKV1</accession>